<dbReference type="InterPro" id="IPR046254">
    <property type="entry name" value="DUF6287"/>
</dbReference>
<proteinExistence type="predicted"/>
<dbReference type="PROSITE" id="PS51257">
    <property type="entry name" value="PROKAR_LIPOPROTEIN"/>
    <property type="match status" value="1"/>
</dbReference>
<keyword evidence="2" id="KW-0732">Signal</keyword>
<feature type="compositionally biased region" description="Low complexity" evidence="1">
    <location>
        <begin position="224"/>
        <end position="240"/>
    </location>
</feature>
<evidence type="ECO:0000313" key="4">
    <source>
        <dbReference type="EMBL" id="VUX08636.1"/>
    </source>
</evidence>
<accession>A0A564TN59</accession>
<dbReference type="Pfam" id="PF19804">
    <property type="entry name" value="DUF6287"/>
    <property type="match status" value="1"/>
</dbReference>
<feature type="domain" description="DUF6287" evidence="3">
    <location>
        <begin position="320"/>
        <end position="353"/>
    </location>
</feature>
<dbReference type="AlphaFoldDB" id="A0A564TN59"/>
<evidence type="ECO:0000256" key="1">
    <source>
        <dbReference type="SAM" id="MobiDB-lite"/>
    </source>
</evidence>
<evidence type="ECO:0000256" key="2">
    <source>
        <dbReference type="SAM" id="SignalP"/>
    </source>
</evidence>
<protein>
    <recommendedName>
        <fullName evidence="3">DUF6287 domain-containing protein</fullName>
    </recommendedName>
</protein>
<gene>
    <name evidence="4" type="ORF">SSSS39_00038</name>
</gene>
<feature type="signal peptide" evidence="2">
    <location>
        <begin position="1"/>
        <end position="19"/>
    </location>
</feature>
<evidence type="ECO:0000313" key="5">
    <source>
        <dbReference type="Proteomes" id="UP000380217"/>
    </source>
</evidence>
<sequence>MKKWILISLLSLSTLTLVACGSNQMKQVTQQSSSSSKQSLKKNRQESFQTVLDRYKSYQQAINSGDDSRLTEALKQVEATSEEYMLIDNLGHSGTSVDFQYVFVDLDKDGQDELLIGKQDYISAIYYLKNSQPTLLHVAYAAPVGGARSSLTAYENGQVVFAAWQSSYPEVSLSLYKVEASVPNKEKETTIQMNDKKKIEDELGISSTALNLKNLKWESIDKGSMTSSKESDMKSSSQSENIKSETGFQVRVQISDLEIRKEPRAKSQSLGKISQGIHTIAETTNAEGYTWGRLQSGQGWIALDYTERIEGEKKTQSESSGMNIQEIQTGNFSSVKGSWRNEQGNSIIFDANGLIQVNGKPAGDVVFDKFVVKGEKLTAVTKTSEGISETPIVFTPSGQDGRESIFWSKNHVSDGTDIYYRE</sequence>
<dbReference type="EMBL" id="CABHNJ010000032">
    <property type="protein sequence ID" value="VUX08636.1"/>
    <property type="molecule type" value="Genomic_DNA"/>
</dbReference>
<feature type="region of interest" description="Disordered" evidence="1">
    <location>
        <begin position="223"/>
        <end position="244"/>
    </location>
</feature>
<dbReference type="Proteomes" id="UP000380217">
    <property type="component" value="Unassembled WGS sequence"/>
</dbReference>
<feature type="chain" id="PRO_5038931147" description="DUF6287 domain-containing protein" evidence="2">
    <location>
        <begin position="20"/>
        <end position="422"/>
    </location>
</feature>
<name>A0A564TN59_STRVE</name>
<organism evidence="4 5">
    <name type="scientific">Streptococcus vestibularis</name>
    <dbReference type="NCBI Taxonomy" id="1343"/>
    <lineage>
        <taxon>Bacteria</taxon>
        <taxon>Bacillati</taxon>
        <taxon>Bacillota</taxon>
        <taxon>Bacilli</taxon>
        <taxon>Lactobacillales</taxon>
        <taxon>Streptococcaceae</taxon>
        <taxon>Streptococcus</taxon>
    </lineage>
</organism>
<evidence type="ECO:0000259" key="3">
    <source>
        <dbReference type="Pfam" id="PF19804"/>
    </source>
</evidence>
<reference evidence="4 5" key="1">
    <citation type="submission" date="2019-07" db="EMBL/GenBank/DDBJ databases">
        <authorList>
            <person name="Hibberd C M."/>
            <person name="Gehrig L. J."/>
            <person name="Chang H.-W."/>
            <person name="Venkatesh S."/>
        </authorList>
    </citation>
    <scope>NUCLEOTIDE SEQUENCE [LARGE SCALE GENOMIC DNA]</scope>
    <source>
        <strain evidence="4">Streptococcus_salivarius_SS_Bg39</strain>
    </source>
</reference>